<dbReference type="SFLD" id="SFLDS00052">
    <property type="entry name" value="Ferric_Reductase_Domain"/>
    <property type="match status" value="1"/>
</dbReference>
<dbReference type="FunFam" id="3.40.50.80:FF:000061">
    <property type="entry name" value="Metalloreductase transmembrane component, putative"/>
    <property type="match status" value="1"/>
</dbReference>
<accession>A0A5N7AY61</accession>
<evidence type="ECO:0000313" key="16">
    <source>
        <dbReference type="Proteomes" id="UP000326198"/>
    </source>
</evidence>
<evidence type="ECO:0000256" key="12">
    <source>
        <dbReference type="ARBA" id="ARBA00048483"/>
    </source>
</evidence>
<organism evidence="15 16">
    <name type="scientific">Aspergillus bertholletiae</name>
    <dbReference type="NCBI Taxonomy" id="1226010"/>
    <lineage>
        <taxon>Eukaryota</taxon>
        <taxon>Fungi</taxon>
        <taxon>Dikarya</taxon>
        <taxon>Ascomycota</taxon>
        <taxon>Pezizomycotina</taxon>
        <taxon>Eurotiomycetes</taxon>
        <taxon>Eurotiomycetidae</taxon>
        <taxon>Eurotiales</taxon>
        <taxon>Aspergillaceae</taxon>
        <taxon>Aspergillus</taxon>
        <taxon>Aspergillus subgen. Circumdati</taxon>
    </lineage>
</organism>
<comment type="catalytic activity">
    <reaction evidence="12">
        <text>2 a Fe(II)-siderophore + NADP(+) + H(+) = 2 a Fe(III)-siderophore + NADPH</text>
        <dbReference type="Rhea" id="RHEA:28795"/>
        <dbReference type="Rhea" id="RHEA-COMP:11342"/>
        <dbReference type="Rhea" id="RHEA-COMP:11344"/>
        <dbReference type="ChEBI" id="CHEBI:15378"/>
        <dbReference type="ChEBI" id="CHEBI:29033"/>
        <dbReference type="ChEBI" id="CHEBI:29034"/>
        <dbReference type="ChEBI" id="CHEBI:57783"/>
        <dbReference type="ChEBI" id="CHEBI:58349"/>
        <dbReference type="EC" id="1.16.1.9"/>
    </reaction>
</comment>
<dbReference type="InterPro" id="IPR013130">
    <property type="entry name" value="Fe3_Rdtase_TM_dom"/>
</dbReference>
<dbReference type="SFLD" id="SFLDG01168">
    <property type="entry name" value="Ferric_reductase_subgroup_(FRE"/>
    <property type="match status" value="1"/>
</dbReference>
<evidence type="ECO:0000256" key="9">
    <source>
        <dbReference type="ARBA" id="ARBA00023002"/>
    </source>
</evidence>
<evidence type="ECO:0000259" key="14">
    <source>
        <dbReference type="PROSITE" id="PS51384"/>
    </source>
</evidence>
<feature type="transmembrane region" description="Helical" evidence="13">
    <location>
        <begin position="46"/>
        <end position="66"/>
    </location>
</feature>
<dbReference type="InterPro" id="IPR013121">
    <property type="entry name" value="Fe_red_NAD-bd_6"/>
</dbReference>
<dbReference type="GO" id="GO:0015677">
    <property type="term" value="P:copper ion import"/>
    <property type="evidence" value="ECO:0007669"/>
    <property type="project" value="TreeGrafter"/>
</dbReference>
<evidence type="ECO:0000256" key="6">
    <source>
        <dbReference type="ARBA" id="ARBA00022692"/>
    </source>
</evidence>
<dbReference type="GO" id="GO:0052851">
    <property type="term" value="F:ferric-chelate reductase (NADPH) activity"/>
    <property type="evidence" value="ECO:0007669"/>
    <property type="project" value="UniProtKB-EC"/>
</dbReference>
<evidence type="ECO:0000256" key="5">
    <source>
        <dbReference type="ARBA" id="ARBA00022475"/>
    </source>
</evidence>
<feature type="transmembrane region" description="Helical" evidence="13">
    <location>
        <begin position="308"/>
        <end position="326"/>
    </location>
</feature>
<sequence>MVPGWHSITSLMKRINIPIVASTTPAEIAEMQRDAWSQAGKYGRGWVYFAVILLAISTIVRFYHLWGDKIRIALHKEDTTGTSPYVVSPQEEYELPSAATDSSTAHFFPARGPLPSTNITKQQSSISTIAPLNNTIAFIRWIFYKPIPVLRMGKLRVGFPSLGASSIIFAALIFVTLYSFVPQPLYYSSISIGSPPLAIRAGMIAVAMIPWIIALSTRANFISILTGISHERLNVLHRWAGYLCLFLSLIHMVPFYVTPIWESKNFMYYQQYFPQNIYIYGTGWAALAPLIALCLHSLPILRAWMYELFKIVHLPLSVIFLAMIFWHSKNFLASWDYLWATVAIWILSYAVRLFYVNWSNPLRLSFLIGEESAVTILPQNAIKITVATQMKWKPGQFVYLRMPGISLFERHPFTISSLCSGDFPSEYGENYRDLALVFRPFGGFTRNVFIKAFEYGPYKTWTAFLEGPYGGMKRDMAAFDDVVFFAGGSGITATASHLLDLIKKMRDRKAVTKSVRVIWAFRNPETIDWFREELRICRDFAPPNTVHCHFFLTGLEQYDQDQLAQNQFYQEMLRDKMFNTLEGMDKRNSAYIREEAAGDPEVEKELRRENEDAITALPQAHTLPHINTSKHYNPMDNNNNNNNKNYNYFQHAPYPAVQKSSADTPFDFGFPPSSKAFPKLTTRIGTAPLQRNGWRIDYARPNIPQVLKDYSRTFGRRTCVFVCGPPSMRVAVSNTVAHLQQLVMTDSSKDEILLHAENYNI</sequence>
<dbReference type="AlphaFoldDB" id="A0A5N7AY61"/>
<dbReference type="InterPro" id="IPR051410">
    <property type="entry name" value="Ferric/Cupric_Reductase"/>
</dbReference>
<feature type="transmembrane region" description="Helical" evidence="13">
    <location>
        <begin position="277"/>
        <end position="296"/>
    </location>
</feature>
<dbReference type="InterPro" id="IPR017927">
    <property type="entry name" value="FAD-bd_FR_type"/>
</dbReference>
<comment type="subcellular location">
    <subcellularLocation>
        <location evidence="1">Cell membrane</location>
        <topology evidence="1">Multi-pass membrane protein</topology>
    </subcellularLocation>
</comment>
<evidence type="ECO:0000256" key="10">
    <source>
        <dbReference type="ARBA" id="ARBA00023065"/>
    </source>
</evidence>
<dbReference type="Pfam" id="PF01794">
    <property type="entry name" value="Ferric_reduct"/>
    <property type="match status" value="1"/>
</dbReference>
<evidence type="ECO:0000256" key="2">
    <source>
        <dbReference type="ARBA" id="ARBA00006278"/>
    </source>
</evidence>
<feature type="transmembrane region" description="Helical" evidence="13">
    <location>
        <begin position="201"/>
        <end position="227"/>
    </location>
</feature>
<feature type="transmembrane region" description="Helical" evidence="13">
    <location>
        <begin position="338"/>
        <end position="355"/>
    </location>
</feature>
<evidence type="ECO:0000313" key="15">
    <source>
        <dbReference type="EMBL" id="KAE8374797.1"/>
    </source>
</evidence>
<evidence type="ECO:0000256" key="11">
    <source>
        <dbReference type="ARBA" id="ARBA00023136"/>
    </source>
</evidence>
<dbReference type="Pfam" id="PF08022">
    <property type="entry name" value="FAD_binding_8"/>
    <property type="match status" value="1"/>
</dbReference>
<feature type="transmembrane region" description="Helical" evidence="13">
    <location>
        <begin position="239"/>
        <end position="257"/>
    </location>
</feature>
<keyword evidence="10" id="KW-0406">Ion transport</keyword>
<dbReference type="InterPro" id="IPR017938">
    <property type="entry name" value="Riboflavin_synthase-like_b-brl"/>
</dbReference>
<evidence type="ECO:0000256" key="13">
    <source>
        <dbReference type="SAM" id="Phobius"/>
    </source>
</evidence>
<evidence type="ECO:0000256" key="1">
    <source>
        <dbReference type="ARBA" id="ARBA00004651"/>
    </source>
</evidence>
<evidence type="ECO:0000256" key="4">
    <source>
        <dbReference type="ARBA" id="ARBA00022448"/>
    </source>
</evidence>
<dbReference type="GO" id="GO:0006826">
    <property type="term" value="P:iron ion transport"/>
    <property type="evidence" value="ECO:0007669"/>
    <property type="project" value="TreeGrafter"/>
</dbReference>
<dbReference type="EC" id="1.16.1.9" evidence="3"/>
<keyword evidence="16" id="KW-1185">Reference proteome</keyword>
<keyword evidence="7" id="KW-0249">Electron transport</keyword>
<proteinExistence type="inferred from homology"/>
<feature type="transmembrane region" description="Helical" evidence="13">
    <location>
        <begin position="157"/>
        <end position="181"/>
    </location>
</feature>
<dbReference type="Pfam" id="PF08030">
    <property type="entry name" value="NAD_binding_6"/>
    <property type="match status" value="1"/>
</dbReference>
<dbReference type="SUPFAM" id="SSF52343">
    <property type="entry name" value="Ferredoxin reductase-like, C-terminal NADP-linked domain"/>
    <property type="match status" value="1"/>
</dbReference>
<dbReference type="SUPFAM" id="SSF63380">
    <property type="entry name" value="Riboflavin synthase domain-like"/>
    <property type="match status" value="1"/>
</dbReference>
<evidence type="ECO:0000256" key="3">
    <source>
        <dbReference type="ARBA" id="ARBA00012668"/>
    </source>
</evidence>
<gene>
    <name evidence="15" type="ORF">BDV26DRAFT_32399</name>
</gene>
<reference evidence="15 16" key="1">
    <citation type="submission" date="2019-04" db="EMBL/GenBank/DDBJ databases">
        <title>Friends and foes A comparative genomics studyof 23 Aspergillus species from section Flavi.</title>
        <authorList>
            <consortium name="DOE Joint Genome Institute"/>
            <person name="Kjaerbolling I."/>
            <person name="Vesth T."/>
            <person name="Frisvad J.C."/>
            <person name="Nybo J.L."/>
            <person name="Theobald S."/>
            <person name="Kildgaard S."/>
            <person name="Isbrandt T."/>
            <person name="Kuo A."/>
            <person name="Sato A."/>
            <person name="Lyhne E.K."/>
            <person name="Kogle M.E."/>
            <person name="Wiebenga A."/>
            <person name="Kun R.S."/>
            <person name="Lubbers R.J."/>
            <person name="Makela M.R."/>
            <person name="Barry K."/>
            <person name="Chovatia M."/>
            <person name="Clum A."/>
            <person name="Daum C."/>
            <person name="Haridas S."/>
            <person name="He G."/>
            <person name="LaButti K."/>
            <person name="Lipzen A."/>
            <person name="Mondo S."/>
            <person name="Riley R."/>
            <person name="Salamov A."/>
            <person name="Simmons B.A."/>
            <person name="Magnuson J.K."/>
            <person name="Henrissat B."/>
            <person name="Mortensen U.H."/>
            <person name="Larsen T.O."/>
            <person name="Devries R.P."/>
            <person name="Grigoriev I.V."/>
            <person name="Machida M."/>
            <person name="Baker S.E."/>
            <person name="Andersen M.R."/>
        </authorList>
    </citation>
    <scope>NUCLEOTIDE SEQUENCE [LARGE SCALE GENOMIC DNA]</scope>
    <source>
        <strain evidence="15 16">IBT 29228</strain>
    </source>
</reference>
<keyword evidence="8 13" id="KW-1133">Transmembrane helix</keyword>
<dbReference type="EMBL" id="ML736275">
    <property type="protein sequence ID" value="KAE8374797.1"/>
    <property type="molecule type" value="Genomic_DNA"/>
</dbReference>
<evidence type="ECO:0000256" key="7">
    <source>
        <dbReference type="ARBA" id="ARBA00022982"/>
    </source>
</evidence>
<dbReference type="Proteomes" id="UP000326198">
    <property type="component" value="Unassembled WGS sequence"/>
</dbReference>
<comment type="similarity">
    <text evidence="2">Belongs to the ferric reductase (FRE) family.</text>
</comment>
<dbReference type="InterPro" id="IPR039261">
    <property type="entry name" value="FNR_nucleotide-bd"/>
</dbReference>
<feature type="domain" description="FAD-binding FR-type" evidence="14">
    <location>
        <begin position="361"/>
        <end position="475"/>
    </location>
</feature>
<keyword evidence="9" id="KW-0560">Oxidoreductase</keyword>
<dbReference type="Gene3D" id="3.40.50.80">
    <property type="entry name" value="Nucleotide-binding domain of ferredoxin-NADP reductase (FNR) module"/>
    <property type="match status" value="1"/>
</dbReference>
<name>A0A5N7AY61_9EURO</name>
<dbReference type="GO" id="GO:0006879">
    <property type="term" value="P:intracellular iron ion homeostasis"/>
    <property type="evidence" value="ECO:0007669"/>
    <property type="project" value="TreeGrafter"/>
</dbReference>
<dbReference type="OrthoDB" id="167398at2759"/>
<evidence type="ECO:0000256" key="8">
    <source>
        <dbReference type="ARBA" id="ARBA00022989"/>
    </source>
</evidence>
<dbReference type="GO" id="GO:0005886">
    <property type="term" value="C:plasma membrane"/>
    <property type="evidence" value="ECO:0007669"/>
    <property type="project" value="UniProtKB-SubCell"/>
</dbReference>
<keyword evidence="11 13" id="KW-0472">Membrane</keyword>
<dbReference type="PANTHER" id="PTHR32361:SF23">
    <property type="entry name" value="FERRIC-CHELATE REDUCTASE"/>
    <property type="match status" value="1"/>
</dbReference>
<dbReference type="CDD" id="cd06186">
    <property type="entry name" value="NOX_Duox_like_FAD_NADP"/>
    <property type="match status" value="1"/>
</dbReference>
<keyword evidence="4" id="KW-0813">Transport</keyword>
<keyword evidence="5" id="KW-1003">Cell membrane</keyword>
<protein>
    <recommendedName>
        <fullName evidence="3">ferric-chelate reductase (NADPH)</fullName>
        <ecNumber evidence="3">1.16.1.9</ecNumber>
    </recommendedName>
</protein>
<dbReference type="PANTHER" id="PTHR32361">
    <property type="entry name" value="FERRIC/CUPRIC REDUCTASE TRANSMEMBRANE COMPONENT"/>
    <property type="match status" value="1"/>
</dbReference>
<dbReference type="InterPro" id="IPR013112">
    <property type="entry name" value="FAD-bd_8"/>
</dbReference>
<dbReference type="PROSITE" id="PS51384">
    <property type="entry name" value="FAD_FR"/>
    <property type="match status" value="1"/>
</dbReference>
<keyword evidence="6 13" id="KW-0812">Transmembrane</keyword>